<comment type="caution">
    <text evidence="1">The sequence shown here is derived from an EMBL/GenBank/DDBJ whole genome shotgun (WGS) entry which is preliminary data.</text>
</comment>
<proteinExistence type="predicted"/>
<evidence type="ECO:0000313" key="1">
    <source>
        <dbReference type="EMBL" id="KAK9160750.1"/>
    </source>
</evidence>
<dbReference type="Proteomes" id="UP001420932">
    <property type="component" value="Unassembled WGS sequence"/>
</dbReference>
<accession>A0AAP0PZ38</accession>
<name>A0AAP0PZ38_9MAGN</name>
<sequence length="79" mass="9176">MEIDGKEVKAQIWDMARQDRIRVVILCSIEALRYDLNYTVTNDGPNYELSSGCKRERSSPFTSTRHDAYNSSWYAQDPI</sequence>
<organism evidence="1 2">
    <name type="scientific">Stephania yunnanensis</name>
    <dbReference type="NCBI Taxonomy" id="152371"/>
    <lineage>
        <taxon>Eukaryota</taxon>
        <taxon>Viridiplantae</taxon>
        <taxon>Streptophyta</taxon>
        <taxon>Embryophyta</taxon>
        <taxon>Tracheophyta</taxon>
        <taxon>Spermatophyta</taxon>
        <taxon>Magnoliopsida</taxon>
        <taxon>Ranunculales</taxon>
        <taxon>Menispermaceae</taxon>
        <taxon>Menispermoideae</taxon>
        <taxon>Cissampelideae</taxon>
        <taxon>Stephania</taxon>
    </lineage>
</organism>
<dbReference type="AlphaFoldDB" id="A0AAP0PZ38"/>
<protein>
    <submittedName>
        <fullName evidence="1">Uncharacterized protein</fullName>
    </submittedName>
</protein>
<gene>
    <name evidence="1" type="ORF">Syun_007091</name>
</gene>
<keyword evidence="2" id="KW-1185">Reference proteome</keyword>
<evidence type="ECO:0000313" key="2">
    <source>
        <dbReference type="Proteomes" id="UP001420932"/>
    </source>
</evidence>
<dbReference type="EMBL" id="JBBNAF010000003">
    <property type="protein sequence ID" value="KAK9160750.1"/>
    <property type="molecule type" value="Genomic_DNA"/>
</dbReference>
<reference evidence="1 2" key="1">
    <citation type="submission" date="2024-01" db="EMBL/GenBank/DDBJ databases">
        <title>Genome assemblies of Stephania.</title>
        <authorList>
            <person name="Yang L."/>
        </authorList>
    </citation>
    <scope>NUCLEOTIDE SEQUENCE [LARGE SCALE GENOMIC DNA]</scope>
    <source>
        <strain evidence="1">YNDBR</strain>
        <tissue evidence="1">Leaf</tissue>
    </source>
</reference>